<evidence type="ECO:0000313" key="2">
    <source>
        <dbReference type="EMBL" id="OEH96888.1"/>
    </source>
</evidence>
<dbReference type="Proteomes" id="UP000852880">
    <property type="component" value="Unassembled WGS sequence"/>
</dbReference>
<gene>
    <name evidence="2" type="ORF">BH006_23955</name>
</gene>
<dbReference type="InterPro" id="IPR041599">
    <property type="entry name" value="Gp138_N"/>
</dbReference>
<reference evidence="2" key="1">
    <citation type="submission" date="2016-09" db="EMBL/GenBank/DDBJ databases">
        <title>Whole Genome Sequencing of Salmonella enterica subsp. enterica serovar Nottingham.</title>
        <authorList>
            <person name="Zheng J."/>
            <person name="Wang H."/>
        </authorList>
    </citation>
    <scope>NUCLEOTIDE SEQUENCE [LARGE SCALE GENOMIC DNA]</scope>
    <source>
        <strain evidence="2">CFSAN055411</strain>
    </source>
</reference>
<protein>
    <recommendedName>
        <fullName evidence="1">Phage protein Gp138 N-terminal domain-containing protein</fullName>
    </recommendedName>
</protein>
<dbReference type="AlphaFoldDB" id="A0A3F3IBR8"/>
<proteinExistence type="predicted"/>
<name>A0A3F3IBR8_SALER</name>
<dbReference type="Gene3D" id="2.40.50.230">
    <property type="entry name" value="Gp5 N-terminal domain"/>
    <property type="match status" value="1"/>
</dbReference>
<accession>A0A3F3IBR8</accession>
<dbReference type="InterPro" id="IPR037026">
    <property type="entry name" value="Vgr_OB-fold_dom_sf"/>
</dbReference>
<dbReference type="RefSeq" id="WP_019076894.1">
    <property type="nucleotide sequence ID" value="NZ_MJEL01000021.1"/>
</dbReference>
<evidence type="ECO:0000259" key="1">
    <source>
        <dbReference type="Pfam" id="PF18352"/>
    </source>
</evidence>
<dbReference type="Pfam" id="PF18352">
    <property type="entry name" value="Gp138_N"/>
    <property type="match status" value="1"/>
</dbReference>
<feature type="domain" description="Phage protein Gp138 N-terminal" evidence="1">
    <location>
        <begin position="28"/>
        <end position="118"/>
    </location>
</feature>
<dbReference type="EMBL" id="MJEL01000021">
    <property type="protein sequence ID" value="OEH96888.1"/>
    <property type="molecule type" value="Genomic_DNA"/>
</dbReference>
<comment type="caution">
    <text evidence="2">The sequence shown here is derived from an EMBL/GenBank/DDBJ whole genome shotgun (WGS) entry which is preliminary data.</text>
</comment>
<sequence>MVEELHDTISLGVEFALADVHTIVVAKITSVNDKTISCVPVINRVVKGSSKQLPEFIEVPPVILQGGDSYIAEPIAAGDYCLVLISERCYDAWYAGSDFVSPLEMRMHDYSDGFALCGVNPQATAITIPKKNRMMKGDTDHEGDLNLTGNITQKEGKTTLEECDVLNVLQYSQVKTGGKSGVSGSFRSDDGKTITVTNGIVTEIS</sequence>
<organism evidence="2">
    <name type="scientific">Salmonella enterica</name>
    <name type="common">Salmonella choleraesuis</name>
    <dbReference type="NCBI Taxonomy" id="28901"/>
    <lineage>
        <taxon>Bacteria</taxon>
        <taxon>Pseudomonadati</taxon>
        <taxon>Pseudomonadota</taxon>
        <taxon>Gammaproteobacteria</taxon>
        <taxon>Enterobacterales</taxon>
        <taxon>Enterobacteriaceae</taxon>
        <taxon>Salmonella</taxon>
    </lineage>
</organism>